<dbReference type="Pfam" id="PF18480">
    <property type="entry name" value="DUF5615"/>
    <property type="match status" value="1"/>
</dbReference>
<proteinExistence type="predicted"/>
<dbReference type="RefSeq" id="WP_200251853.1">
    <property type="nucleotide sequence ID" value="NZ_NRRY01000106.1"/>
</dbReference>
<dbReference type="Proteomes" id="UP001138768">
    <property type="component" value="Unassembled WGS sequence"/>
</dbReference>
<gene>
    <name evidence="2" type="ORF">CKO42_25725</name>
</gene>
<comment type="caution">
    <text evidence="2">The sequence shown here is derived from an EMBL/GenBank/DDBJ whole genome shotgun (WGS) entry which is preliminary data.</text>
</comment>
<reference evidence="2 3" key="1">
    <citation type="journal article" date="2020" name="Microorganisms">
        <title>Osmotic Adaptation and Compatible Solute Biosynthesis of Phototrophic Bacteria as Revealed from Genome Analyses.</title>
        <authorList>
            <person name="Imhoff J.F."/>
            <person name="Rahn T."/>
            <person name="Kunzel S."/>
            <person name="Keller A."/>
            <person name="Neulinger S.C."/>
        </authorList>
    </citation>
    <scope>NUCLEOTIDE SEQUENCE [LARGE SCALE GENOMIC DNA]</scope>
    <source>
        <strain evidence="2 3">DSM 25653</strain>
    </source>
</reference>
<accession>A0A9X0WE17</accession>
<evidence type="ECO:0000259" key="1">
    <source>
        <dbReference type="Pfam" id="PF18480"/>
    </source>
</evidence>
<dbReference type="InterPro" id="IPR041049">
    <property type="entry name" value="DUF5615"/>
</dbReference>
<name>A0A9X0WE17_9GAMM</name>
<evidence type="ECO:0000313" key="2">
    <source>
        <dbReference type="EMBL" id="MBK1621724.1"/>
    </source>
</evidence>
<sequence>MKLLIDENLSPQLAAWANEQGLEASAAIYVALQGKPDIQLWRHASAHSQIVVTVNVGDFLSLARSGVACHS</sequence>
<organism evidence="2 3">
    <name type="scientific">Lamprobacter modestohalophilus</name>
    <dbReference type="NCBI Taxonomy" id="1064514"/>
    <lineage>
        <taxon>Bacteria</taxon>
        <taxon>Pseudomonadati</taxon>
        <taxon>Pseudomonadota</taxon>
        <taxon>Gammaproteobacteria</taxon>
        <taxon>Chromatiales</taxon>
        <taxon>Chromatiaceae</taxon>
        <taxon>Lamprobacter</taxon>
    </lineage>
</organism>
<keyword evidence="3" id="KW-1185">Reference proteome</keyword>
<dbReference type="EMBL" id="NRRY01000106">
    <property type="protein sequence ID" value="MBK1621724.1"/>
    <property type="molecule type" value="Genomic_DNA"/>
</dbReference>
<feature type="domain" description="DUF5615" evidence="1">
    <location>
        <begin position="1"/>
        <end position="64"/>
    </location>
</feature>
<evidence type="ECO:0000313" key="3">
    <source>
        <dbReference type="Proteomes" id="UP001138768"/>
    </source>
</evidence>
<protein>
    <recommendedName>
        <fullName evidence="1">DUF5615 domain-containing protein</fullName>
    </recommendedName>
</protein>
<dbReference type="AlphaFoldDB" id="A0A9X0WE17"/>